<reference evidence="2 3" key="1">
    <citation type="submission" date="2016-10" db="EMBL/GenBank/DDBJ databases">
        <authorList>
            <person name="de Groot N.N."/>
        </authorList>
    </citation>
    <scope>NUCLEOTIDE SEQUENCE [LARGE SCALE GENOMIC DNA]</scope>
    <source>
        <strain evidence="2 3">DSM 44637</strain>
    </source>
</reference>
<dbReference type="SUPFAM" id="SSF54593">
    <property type="entry name" value="Glyoxalase/Bleomycin resistance protein/Dihydroxybiphenyl dioxygenase"/>
    <property type="match status" value="1"/>
</dbReference>
<proteinExistence type="predicted"/>
<dbReference type="Pfam" id="PF00903">
    <property type="entry name" value="Glyoxalase"/>
    <property type="match status" value="1"/>
</dbReference>
<organism evidence="2 3">
    <name type="scientific">Amycolatopsis rubida</name>
    <dbReference type="NCBI Taxonomy" id="112413"/>
    <lineage>
        <taxon>Bacteria</taxon>
        <taxon>Bacillati</taxon>
        <taxon>Actinomycetota</taxon>
        <taxon>Actinomycetes</taxon>
        <taxon>Pseudonocardiales</taxon>
        <taxon>Pseudonocardiaceae</taxon>
        <taxon>Amycolatopsis</taxon>
    </lineage>
</organism>
<dbReference type="InterPro" id="IPR004360">
    <property type="entry name" value="Glyas_Fos-R_dOase_dom"/>
</dbReference>
<dbReference type="CDD" id="cd08351">
    <property type="entry name" value="ChaP_like"/>
    <property type="match status" value="1"/>
</dbReference>
<feature type="domain" description="VOC" evidence="1">
    <location>
        <begin position="6"/>
        <end position="124"/>
    </location>
</feature>
<dbReference type="Gene3D" id="3.10.180.10">
    <property type="entry name" value="2,3-Dihydroxybiphenyl 1,2-Dioxygenase, domain 1"/>
    <property type="match status" value="1"/>
</dbReference>
<dbReference type="InterPro" id="IPR037523">
    <property type="entry name" value="VOC_core"/>
</dbReference>
<accession>A0A1I5EVZ5</accession>
<keyword evidence="2" id="KW-0378">Hydrolase</keyword>
<dbReference type="STRING" id="112413.SAMN05421854_101815"/>
<dbReference type="InterPro" id="IPR029068">
    <property type="entry name" value="Glyas_Bleomycin-R_OHBP_Dase"/>
</dbReference>
<dbReference type="AlphaFoldDB" id="A0A1I5EVZ5"/>
<name>A0A1I5EVZ5_9PSEU</name>
<gene>
    <name evidence="2" type="ORF">SAMN05421854_101815</name>
</gene>
<dbReference type="EMBL" id="FOWC01000001">
    <property type="protein sequence ID" value="SFO15211.1"/>
    <property type="molecule type" value="Genomic_DNA"/>
</dbReference>
<sequence>MSGSLELNHLMVPSRDNRESAEFFAHLLGFEIGEEWGPFLPVETSNGVRLDFATVPDADRRLQHYCFLIPEDDFAAFFLRLKESGVDYHAGPGGQGPGEINHNHGGRGVYFLDPGGNGIEVITQPYEPERKRPAHW</sequence>
<dbReference type="GO" id="GO:0016787">
    <property type="term" value="F:hydrolase activity"/>
    <property type="evidence" value="ECO:0007669"/>
    <property type="project" value="UniProtKB-KW"/>
</dbReference>
<protein>
    <submittedName>
        <fullName evidence="2">Gamma-glutamyltranspeptidase / glutathione hydrolase</fullName>
    </submittedName>
</protein>
<dbReference type="PROSITE" id="PS51819">
    <property type="entry name" value="VOC"/>
    <property type="match status" value="1"/>
</dbReference>
<evidence type="ECO:0000313" key="2">
    <source>
        <dbReference type="EMBL" id="SFO15211.1"/>
    </source>
</evidence>
<evidence type="ECO:0000259" key="1">
    <source>
        <dbReference type="PROSITE" id="PS51819"/>
    </source>
</evidence>
<evidence type="ECO:0000313" key="3">
    <source>
        <dbReference type="Proteomes" id="UP000199137"/>
    </source>
</evidence>
<dbReference type="Proteomes" id="UP000199137">
    <property type="component" value="Unassembled WGS sequence"/>
</dbReference>